<evidence type="ECO:0000313" key="3">
    <source>
        <dbReference type="Proteomes" id="UP001500102"/>
    </source>
</evidence>
<dbReference type="RefSeq" id="WP_091250178.1">
    <property type="nucleotide sequence ID" value="NZ_BAAAQB010000006.1"/>
</dbReference>
<keyword evidence="3" id="KW-1185">Reference proteome</keyword>
<reference evidence="3" key="1">
    <citation type="journal article" date="2019" name="Int. J. Syst. Evol. Microbiol.">
        <title>The Global Catalogue of Microorganisms (GCM) 10K type strain sequencing project: providing services to taxonomists for standard genome sequencing and annotation.</title>
        <authorList>
            <consortium name="The Broad Institute Genomics Platform"/>
            <consortium name="The Broad Institute Genome Sequencing Center for Infectious Disease"/>
            <person name="Wu L."/>
            <person name="Ma J."/>
        </authorList>
    </citation>
    <scope>NUCLEOTIDE SEQUENCE [LARGE SCALE GENOMIC DNA]</scope>
    <source>
        <strain evidence="3">JCM 15921</strain>
    </source>
</reference>
<dbReference type="EMBL" id="BAAAQB010000006">
    <property type="protein sequence ID" value="GAA2126357.1"/>
    <property type="molecule type" value="Genomic_DNA"/>
</dbReference>
<accession>A0ABP5K482</accession>
<gene>
    <name evidence="2" type="ORF">GCM10009825_03430</name>
</gene>
<comment type="caution">
    <text evidence="2">The sequence shown here is derived from an EMBL/GenBank/DDBJ whole genome shotgun (WGS) entry which is preliminary data.</text>
</comment>
<evidence type="ECO:0000313" key="2">
    <source>
        <dbReference type="EMBL" id="GAA2126357.1"/>
    </source>
</evidence>
<protein>
    <submittedName>
        <fullName evidence="2">Uncharacterized protein</fullName>
    </submittedName>
</protein>
<feature type="region of interest" description="Disordered" evidence="1">
    <location>
        <begin position="1"/>
        <end position="85"/>
    </location>
</feature>
<organism evidence="2 3">
    <name type="scientific">Arthrobacter humicola</name>
    <dbReference type="NCBI Taxonomy" id="409291"/>
    <lineage>
        <taxon>Bacteria</taxon>
        <taxon>Bacillati</taxon>
        <taxon>Actinomycetota</taxon>
        <taxon>Actinomycetes</taxon>
        <taxon>Micrococcales</taxon>
        <taxon>Micrococcaceae</taxon>
        <taxon>Arthrobacter</taxon>
    </lineage>
</organism>
<proteinExistence type="predicted"/>
<name>A0ABP5K482_9MICC</name>
<evidence type="ECO:0000256" key="1">
    <source>
        <dbReference type="SAM" id="MobiDB-lite"/>
    </source>
</evidence>
<dbReference type="Proteomes" id="UP001500102">
    <property type="component" value="Unassembled WGS sequence"/>
</dbReference>
<sequence length="85" mass="9390">MADHQFGEEIEPEVASHLAQSMDEAPGPEALHHVPPAAAQGQQWPDGSGKHRHPKDRDTTRGRQGQQVADAAIHRQSRPQMPHHD</sequence>